<keyword evidence="3" id="KW-1185">Reference proteome</keyword>
<sequence>MRRQGWKPLALGVGRKGHSLYGIIRLTGPPPAGHVNLLMTLVAFGHSVIGLLAAWGRLQQQLAQFNQLQT</sequence>
<organism evidence="2 3">
    <name type="scientific">Vasconcelosia minhoensis LEGE 07310</name>
    <dbReference type="NCBI Taxonomy" id="915328"/>
    <lineage>
        <taxon>Bacteria</taxon>
        <taxon>Bacillati</taxon>
        <taxon>Cyanobacteriota</taxon>
        <taxon>Cyanophyceae</taxon>
        <taxon>Nodosilineales</taxon>
        <taxon>Cymatolegaceae</taxon>
        <taxon>Vasconcelosia</taxon>
        <taxon>Vasconcelosia minhoensis</taxon>
    </lineage>
</organism>
<evidence type="ECO:0000256" key="1">
    <source>
        <dbReference type="SAM" id="Phobius"/>
    </source>
</evidence>
<keyword evidence="1" id="KW-0472">Membrane</keyword>
<protein>
    <submittedName>
        <fullName evidence="2">Uncharacterized protein</fullName>
    </submittedName>
</protein>
<dbReference type="Proteomes" id="UP000636505">
    <property type="component" value="Unassembled WGS sequence"/>
</dbReference>
<gene>
    <name evidence="2" type="ORF">IQ241_20065</name>
</gene>
<evidence type="ECO:0000313" key="2">
    <source>
        <dbReference type="EMBL" id="MBE9079564.1"/>
    </source>
</evidence>
<keyword evidence="1" id="KW-1133">Transmembrane helix</keyword>
<name>A0A8J7DRZ1_9CYAN</name>
<evidence type="ECO:0000313" key="3">
    <source>
        <dbReference type="Proteomes" id="UP000636505"/>
    </source>
</evidence>
<proteinExistence type="predicted"/>
<feature type="transmembrane region" description="Helical" evidence="1">
    <location>
        <begin position="35"/>
        <end position="55"/>
    </location>
</feature>
<comment type="caution">
    <text evidence="2">The sequence shown here is derived from an EMBL/GenBank/DDBJ whole genome shotgun (WGS) entry which is preliminary data.</text>
</comment>
<dbReference type="EMBL" id="JADEXG010000060">
    <property type="protein sequence ID" value="MBE9079564.1"/>
    <property type="molecule type" value="Genomic_DNA"/>
</dbReference>
<accession>A0A8J7DRZ1</accession>
<reference evidence="2" key="1">
    <citation type="submission" date="2020-10" db="EMBL/GenBank/DDBJ databases">
        <authorList>
            <person name="Castelo-Branco R."/>
            <person name="Eusebio N."/>
            <person name="Adriana R."/>
            <person name="Vieira A."/>
            <person name="Brugerolle De Fraissinette N."/>
            <person name="Rezende De Castro R."/>
            <person name="Schneider M.P."/>
            <person name="Vasconcelos V."/>
            <person name="Leao P.N."/>
        </authorList>
    </citation>
    <scope>NUCLEOTIDE SEQUENCE</scope>
    <source>
        <strain evidence="2">LEGE 07310</strain>
    </source>
</reference>
<dbReference type="AlphaFoldDB" id="A0A8J7DRZ1"/>
<keyword evidence="1" id="KW-0812">Transmembrane</keyword>